<dbReference type="GO" id="GO:0009424">
    <property type="term" value="C:bacterial-type flagellum hook"/>
    <property type="evidence" value="ECO:0007669"/>
    <property type="project" value="UniProtKB-UniRule"/>
</dbReference>
<reference evidence="6" key="1">
    <citation type="submission" date="2018-11" db="EMBL/GenBank/DDBJ databases">
        <authorList>
            <consortium name="Genoscope - CEA"/>
            <person name="William W."/>
        </authorList>
    </citation>
    <scope>NUCLEOTIDE SEQUENCE [LARGE SCALE GENOMIC DNA]</scope>
    <source>
        <strain evidence="6">T9AD</strain>
    </source>
</reference>
<dbReference type="GO" id="GO:0009421">
    <property type="term" value="C:bacterial-type flagellum filament cap"/>
    <property type="evidence" value="ECO:0007669"/>
    <property type="project" value="InterPro"/>
</dbReference>
<keyword evidence="6" id="KW-0969">Cilium</keyword>
<evidence type="ECO:0000256" key="2">
    <source>
        <dbReference type="ARBA" id="ARBA00011255"/>
    </source>
</evidence>
<dbReference type="GO" id="GO:0071973">
    <property type="term" value="P:bacterial-type flagellum-dependent cell motility"/>
    <property type="evidence" value="ECO:0007669"/>
    <property type="project" value="TreeGrafter"/>
</dbReference>
<evidence type="ECO:0000256" key="4">
    <source>
        <dbReference type="ARBA" id="ARBA00023143"/>
    </source>
</evidence>
<dbReference type="AlphaFoldDB" id="A0A653B4X3"/>
<dbReference type="InterPro" id="IPR003481">
    <property type="entry name" value="FliD_N"/>
</dbReference>
<accession>A0A653B4X3</accession>
<dbReference type="GO" id="GO:0007155">
    <property type="term" value="P:cell adhesion"/>
    <property type="evidence" value="ECO:0007669"/>
    <property type="project" value="InterPro"/>
</dbReference>
<name>A0A653B4X3_ECTOL</name>
<keyword evidence="5" id="KW-0964">Secreted</keyword>
<sequence>MAIDSDYVQSMATQLAQYEIQGQLAKANRNQEAYKAQLNALSSLDTALKSFKSAASGLKLAGSSMLVNSASYSQEGYATATVGSKAVAGSYDFFVQQLASKSQLALQGLQDGDLGSGSLSIGQGSDTFSVDLGAVTTLDELAAAINGAADNSGVKATLVRSNGQVNLVLTSETTGADQAISLTASGNTAFENAVAARQELSVAKDAIVRLGGEAGIELTSSSNTFANIIDGVSLTFSKAHQTGDTPLTIEIAQDQSATKEKAQTFVSAFNALMSSFDSLTASGGESGSRGPLAGDASVRAIEGMLNQLVRTSFGGVSLTEFGIVADRGGKLTIDSARFEKAVAANPEGFEKLFTDKGNLLDTLDKNLAVYTSSAGGLLTNRKDTLNTQLRRVDQQFDNIQKQYDSYYARYLRQYTGLMQTMAAMEQTYGMF</sequence>
<keyword evidence="3" id="KW-0175">Coiled coil</keyword>
<keyword evidence="6" id="KW-0282">Flagellum</keyword>
<dbReference type="GO" id="GO:0005576">
    <property type="term" value="C:extracellular region"/>
    <property type="evidence" value="ECO:0007669"/>
    <property type="project" value="UniProtKB-SubCell"/>
</dbReference>
<dbReference type="Pfam" id="PF07196">
    <property type="entry name" value="Flagellin_IN"/>
    <property type="match status" value="1"/>
</dbReference>
<dbReference type="PANTHER" id="PTHR30288:SF0">
    <property type="entry name" value="FLAGELLAR HOOK-ASSOCIATED PROTEIN 2"/>
    <property type="match status" value="1"/>
</dbReference>
<evidence type="ECO:0000256" key="5">
    <source>
        <dbReference type="RuleBase" id="RU362066"/>
    </source>
</evidence>
<comment type="subunit">
    <text evidence="2 5">Homopentamer.</text>
</comment>
<dbReference type="Pfam" id="PF02465">
    <property type="entry name" value="FliD_N"/>
    <property type="match status" value="1"/>
</dbReference>
<dbReference type="PANTHER" id="PTHR30288">
    <property type="entry name" value="FLAGELLAR CAP/ASSEMBLY PROTEIN FLID"/>
    <property type="match status" value="1"/>
</dbReference>
<dbReference type="EMBL" id="LR130779">
    <property type="protein sequence ID" value="VDN63583.1"/>
    <property type="molecule type" value="Genomic_DNA"/>
</dbReference>
<evidence type="ECO:0000313" key="6">
    <source>
        <dbReference type="EMBL" id="VDN63583.1"/>
    </source>
</evidence>
<dbReference type="OrthoDB" id="9810816at2"/>
<proteinExistence type="inferred from homology"/>
<protein>
    <recommendedName>
        <fullName evidence="5">Flagellar hook-associated protein 2</fullName>
        <shortName evidence="5">HAP2</shortName>
    </recommendedName>
    <alternativeName>
        <fullName evidence="5">Flagellar cap protein</fullName>
    </alternativeName>
</protein>
<organism evidence="6">
    <name type="scientific">Ectopseudomonas oleovorans</name>
    <name type="common">Pseudomonas oleovorans</name>
    <dbReference type="NCBI Taxonomy" id="301"/>
    <lineage>
        <taxon>Bacteria</taxon>
        <taxon>Pseudomonadati</taxon>
        <taxon>Pseudomonadota</taxon>
        <taxon>Gammaproteobacteria</taxon>
        <taxon>Pseudomonadales</taxon>
        <taxon>Pseudomonadaceae</taxon>
        <taxon>Ectopseudomonas</taxon>
    </lineage>
</organism>
<gene>
    <name evidence="6" type="ORF">POT9AD_2608</name>
</gene>
<comment type="similarity">
    <text evidence="1 5">Belongs to the FliD family.</text>
</comment>
<keyword evidence="4 5" id="KW-0975">Bacterial flagellum</keyword>
<comment type="subcellular location">
    <subcellularLocation>
        <location evidence="5">Secreted</location>
    </subcellularLocation>
    <subcellularLocation>
        <location evidence="5">Bacterial flagellum</location>
    </subcellularLocation>
</comment>
<dbReference type="InterPro" id="IPR040026">
    <property type="entry name" value="FliD"/>
</dbReference>
<keyword evidence="6" id="KW-0966">Cell projection</keyword>
<comment type="function">
    <text evidence="5">Required for morphogenesis and for the elongation of the flagellar filament by facilitating polymerization of the flagellin monomers at the tip of growing filament. Forms a capping structure, which prevents flagellin subunits (transported through the central channel of the flagellum) from leaking out without polymerization at the distal end.</text>
</comment>
<dbReference type="InterPro" id="IPR010810">
    <property type="entry name" value="Flagellin_hook_IN_motif"/>
</dbReference>
<evidence type="ECO:0000256" key="3">
    <source>
        <dbReference type="ARBA" id="ARBA00023054"/>
    </source>
</evidence>
<evidence type="ECO:0000256" key="1">
    <source>
        <dbReference type="ARBA" id="ARBA00009764"/>
    </source>
</evidence>
<dbReference type="Pfam" id="PF07195">
    <property type="entry name" value="FliD_C"/>
    <property type="match status" value="1"/>
</dbReference>
<dbReference type="InterPro" id="IPR010809">
    <property type="entry name" value="FliD_C"/>
</dbReference>